<proteinExistence type="predicted"/>
<dbReference type="SMART" id="SM00530">
    <property type="entry name" value="HTH_XRE"/>
    <property type="match status" value="1"/>
</dbReference>
<dbReference type="InterPro" id="IPR041315">
    <property type="entry name" value="PlcR_TPR"/>
</dbReference>
<dbReference type="Gene3D" id="1.10.260.40">
    <property type="entry name" value="lambda repressor-like DNA-binding domains"/>
    <property type="match status" value="1"/>
</dbReference>
<dbReference type="SUPFAM" id="SSF47413">
    <property type="entry name" value="lambda repressor-like DNA-binding domains"/>
    <property type="match status" value="1"/>
</dbReference>
<dbReference type="InterPro" id="IPR001387">
    <property type="entry name" value="Cro/C1-type_HTH"/>
</dbReference>
<dbReference type="Proteomes" id="UP000551878">
    <property type="component" value="Unassembled WGS sequence"/>
</dbReference>
<dbReference type="GO" id="GO:0003677">
    <property type="term" value="F:DNA binding"/>
    <property type="evidence" value="ECO:0007669"/>
    <property type="project" value="InterPro"/>
</dbReference>
<reference evidence="2 3" key="1">
    <citation type="submission" date="2020-08" db="EMBL/GenBank/DDBJ databases">
        <title>Genomic Encyclopedia of Type Strains, Phase IV (KMG-IV): sequencing the most valuable type-strain genomes for metagenomic binning, comparative biology and taxonomic classification.</title>
        <authorList>
            <person name="Goeker M."/>
        </authorList>
    </citation>
    <scope>NUCLEOTIDE SEQUENCE [LARGE SCALE GENOMIC DNA]</scope>
    <source>
        <strain evidence="2 3">DSM 24696</strain>
    </source>
</reference>
<dbReference type="SMART" id="SM00028">
    <property type="entry name" value="TPR"/>
    <property type="match status" value="2"/>
</dbReference>
<protein>
    <submittedName>
        <fullName evidence="2">Transcriptional regulator with XRE-family HTH domain</fullName>
    </submittedName>
</protein>
<dbReference type="Gene3D" id="1.25.40.10">
    <property type="entry name" value="Tetratricopeptide repeat domain"/>
    <property type="match status" value="1"/>
</dbReference>
<dbReference type="PANTHER" id="PTHR37038:SF14">
    <property type="entry name" value="TRANSCRIPTIONAL ACTIVATOR"/>
    <property type="match status" value="1"/>
</dbReference>
<dbReference type="InterPro" id="IPR010982">
    <property type="entry name" value="Lambda_DNA-bd_dom_sf"/>
</dbReference>
<dbReference type="InterPro" id="IPR019734">
    <property type="entry name" value="TPR_rpt"/>
</dbReference>
<evidence type="ECO:0000313" key="2">
    <source>
        <dbReference type="EMBL" id="MBB5174718.1"/>
    </source>
</evidence>
<dbReference type="SUPFAM" id="SSF48452">
    <property type="entry name" value="TPR-like"/>
    <property type="match status" value="1"/>
</dbReference>
<dbReference type="Pfam" id="PF18768">
    <property type="entry name" value="RNPP_C"/>
    <property type="match status" value="1"/>
</dbReference>
<accession>A0A840QTU9</accession>
<keyword evidence="3" id="KW-1185">Reference proteome</keyword>
<name>A0A840QTU9_9BACI</name>
<dbReference type="PANTHER" id="PTHR37038">
    <property type="entry name" value="TRANSCRIPTIONAL REGULATOR-RELATED"/>
    <property type="match status" value="1"/>
</dbReference>
<dbReference type="EMBL" id="JACHHB010000016">
    <property type="protein sequence ID" value="MBB5174718.1"/>
    <property type="molecule type" value="Genomic_DNA"/>
</dbReference>
<dbReference type="Pfam" id="PF01381">
    <property type="entry name" value="HTH_3"/>
    <property type="match status" value="1"/>
</dbReference>
<dbReference type="InterPro" id="IPR053163">
    <property type="entry name" value="HTH-type_regulator_Rgg"/>
</dbReference>
<sequence>MGIKELGQAISMQRKKLKMTQAELAEGICTQPALSSIEKGETTPTLENLFFLSLKLGNSLDDILFYLNESIDPTRVKGEINTIERSLSNQEYKIIQELADKEIKELEGTGEVSWYLHYLFWAKYLSDYKLNIIGYQKAIDLCKSLLAEEYSIINKMNSLSLRILNTIAFIHAENNNYDMSLMYFEKALHATDHLEMKHSMLSPELFRVKMLYNKAKTQYDLGLYDESIMTIQTGIRESKQKESMSLLGNFYYYLGQCYEKQEKEYQEIADAYIKAKHILEILDRKKYLKILNDLKYKYIKSGT</sequence>
<organism evidence="2 3">
    <name type="scientific">Texcoconibacillus texcoconensis</name>
    <dbReference type="NCBI Taxonomy" id="1095777"/>
    <lineage>
        <taxon>Bacteria</taxon>
        <taxon>Bacillati</taxon>
        <taxon>Bacillota</taxon>
        <taxon>Bacilli</taxon>
        <taxon>Bacillales</taxon>
        <taxon>Bacillaceae</taxon>
        <taxon>Texcoconibacillus</taxon>
    </lineage>
</organism>
<dbReference type="AlphaFoldDB" id="A0A840QTU9"/>
<dbReference type="InterPro" id="IPR011990">
    <property type="entry name" value="TPR-like_helical_dom_sf"/>
</dbReference>
<comment type="caution">
    <text evidence="2">The sequence shown here is derived from an EMBL/GenBank/DDBJ whole genome shotgun (WGS) entry which is preliminary data.</text>
</comment>
<gene>
    <name evidence="2" type="ORF">HNQ41_002936</name>
</gene>
<dbReference type="PROSITE" id="PS50943">
    <property type="entry name" value="HTH_CROC1"/>
    <property type="match status" value="1"/>
</dbReference>
<evidence type="ECO:0000313" key="3">
    <source>
        <dbReference type="Proteomes" id="UP000551878"/>
    </source>
</evidence>
<dbReference type="CDD" id="cd00093">
    <property type="entry name" value="HTH_XRE"/>
    <property type="match status" value="1"/>
</dbReference>
<dbReference type="RefSeq" id="WP_184665127.1">
    <property type="nucleotide sequence ID" value="NZ_JACHHB010000016.1"/>
</dbReference>
<evidence type="ECO:0000259" key="1">
    <source>
        <dbReference type="PROSITE" id="PS50943"/>
    </source>
</evidence>
<feature type="domain" description="HTH cro/C1-type" evidence="1">
    <location>
        <begin position="10"/>
        <end position="63"/>
    </location>
</feature>